<dbReference type="EMBL" id="CM044702">
    <property type="protein sequence ID" value="KAI5674969.1"/>
    <property type="molecule type" value="Genomic_DNA"/>
</dbReference>
<gene>
    <name evidence="1" type="ORF">M9H77_05919</name>
</gene>
<sequence length="181" mass="19885">MASEGFQSSHWYVTDLNLSLQFHHHGLVIIAIVIISIILFISFLLCNFLRQCSTQMVSINETAGGRRSMSGVAVVETGGNSKGLDEATINSLPIFLHSSNSEAAAQGFQEYDECSICLCCFEENEIVKVIPKCLHLYHSQCVDKWLQNHAVCPLCRAPLHNHSSSSSSSPPLELEVESFAA</sequence>
<reference evidence="2" key="1">
    <citation type="journal article" date="2023" name="Nat. Plants">
        <title>Single-cell RNA sequencing provides a high-resolution roadmap for understanding the multicellular compartmentation of specialized metabolism.</title>
        <authorList>
            <person name="Sun S."/>
            <person name="Shen X."/>
            <person name="Li Y."/>
            <person name="Li Y."/>
            <person name="Wang S."/>
            <person name="Li R."/>
            <person name="Zhang H."/>
            <person name="Shen G."/>
            <person name="Guo B."/>
            <person name="Wei J."/>
            <person name="Xu J."/>
            <person name="St-Pierre B."/>
            <person name="Chen S."/>
            <person name="Sun C."/>
        </authorList>
    </citation>
    <scope>NUCLEOTIDE SEQUENCE [LARGE SCALE GENOMIC DNA]</scope>
</reference>
<protein>
    <submittedName>
        <fullName evidence="1">Uncharacterized protein</fullName>
    </submittedName>
</protein>
<organism evidence="1 2">
    <name type="scientific">Catharanthus roseus</name>
    <name type="common">Madagascar periwinkle</name>
    <name type="synonym">Vinca rosea</name>
    <dbReference type="NCBI Taxonomy" id="4058"/>
    <lineage>
        <taxon>Eukaryota</taxon>
        <taxon>Viridiplantae</taxon>
        <taxon>Streptophyta</taxon>
        <taxon>Embryophyta</taxon>
        <taxon>Tracheophyta</taxon>
        <taxon>Spermatophyta</taxon>
        <taxon>Magnoliopsida</taxon>
        <taxon>eudicotyledons</taxon>
        <taxon>Gunneridae</taxon>
        <taxon>Pentapetalae</taxon>
        <taxon>asterids</taxon>
        <taxon>lamiids</taxon>
        <taxon>Gentianales</taxon>
        <taxon>Apocynaceae</taxon>
        <taxon>Rauvolfioideae</taxon>
        <taxon>Vinceae</taxon>
        <taxon>Catharanthinae</taxon>
        <taxon>Catharanthus</taxon>
    </lineage>
</organism>
<evidence type="ECO:0000313" key="2">
    <source>
        <dbReference type="Proteomes" id="UP001060085"/>
    </source>
</evidence>
<keyword evidence="2" id="KW-1185">Reference proteome</keyword>
<name>A0ACC0BQS3_CATRO</name>
<accession>A0ACC0BQS3</accession>
<evidence type="ECO:0000313" key="1">
    <source>
        <dbReference type="EMBL" id="KAI5674969.1"/>
    </source>
</evidence>
<comment type="caution">
    <text evidence="1">The sequence shown here is derived from an EMBL/GenBank/DDBJ whole genome shotgun (WGS) entry which is preliminary data.</text>
</comment>
<dbReference type="Proteomes" id="UP001060085">
    <property type="component" value="Linkage Group LG02"/>
</dbReference>
<proteinExistence type="predicted"/>